<dbReference type="RefSeq" id="WP_121121015.1">
    <property type="nucleotide sequence ID" value="NZ_CP016604.1"/>
</dbReference>
<sequence>MAEQLYTLKEEQELNEKLQALFDEWKSYLEDQDSTSQYIKEGLFIRDGFYPSYTQQKGCKVLFIGRECRSLGEKDYSVNNYIDILFDAYRGNEINEKSVESYNFHRRLFCFAWALKYYALSGSLPEWENIPSINPDESTLLKDFGTDKLSFAFMNFSKFSNNDENYEANIDLMEAFSQATMLNSTKNFYTEEITLLDPDVIITMNLERDWLSRLGNIVESSSKDPNVTAFKMDFNGKVVPVFDCYHFSAIKSNIEGYYDPFRKAYLEYQGKTRNSNE</sequence>
<name>A0A420XHL9_9PAST</name>
<dbReference type="AlphaFoldDB" id="A0A420XHL9"/>
<dbReference type="OrthoDB" id="5691034at2"/>
<organism evidence="1 2">
    <name type="scientific">Otariodibacter oris</name>
    <dbReference type="NCBI Taxonomy" id="1032623"/>
    <lineage>
        <taxon>Bacteria</taxon>
        <taxon>Pseudomonadati</taxon>
        <taxon>Pseudomonadota</taxon>
        <taxon>Gammaproteobacteria</taxon>
        <taxon>Pasteurellales</taxon>
        <taxon>Pasteurellaceae</taxon>
        <taxon>Otariodibacter</taxon>
    </lineage>
</organism>
<proteinExistence type="predicted"/>
<accession>A0A420XHL9</accession>
<protein>
    <submittedName>
        <fullName evidence="1">Uncharacterized protein</fullName>
    </submittedName>
</protein>
<dbReference type="EMBL" id="RBJC01000004">
    <property type="protein sequence ID" value="RKR76847.1"/>
    <property type="molecule type" value="Genomic_DNA"/>
</dbReference>
<dbReference type="Proteomes" id="UP000280099">
    <property type="component" value="Unassembled WGS sequence"/>
</dbReference>
<comment type="caution">
    <text evidence="1">The sequence shown here is derived from an EMBL/GenBank/DDBJ whole genome shotgun (WGS) entry which is preliminary data.</text>
</comment>
<evidence type="ECO:0000313" key="2">
    <source>
        <dbReference type="Proteomes" id="UP000280099"/>
    </source>
</evidence>
<keyword evidence="2" id="KW-1185">Reference proteome</keyword>
<evidence type="ECO:0000313" key="1">
    <source>
        <dbReference type="EMBL" id="RKR76847.1"/>
    </source>
</evidence>
<reference evidence="1 2" key="1">
    <citation type="submission" date="2018-10" db="EMBL/GenBank/DDBJ databases">
        <title>Genomic Encyclopedia of Type Strains, Phase IV (KMG-IV): sequencing the most valuable type-strain genomes for metagenomic binning, comparative biology and taxonomic classification.</title>
        <authorList>
            <person name="Goeker M."/>
        </authorList>
    </citation>
    <scope>NUCLEOTIDE SEQUENCE [LARGE SCALE GENOMIC DNA]</scope>
    <source>
        <strain evidence="1 2">DSM 23800</strain>
    </source>
</reference>
<gene>
    <name evidence="1" type="ORF">DES31_0155</name>
</gene>